<accession>A0A645JLK2</accession>
<name>A0A645JLK2_9ZZZZ</name>
<dbReference type="AlphaFoldDB" id="A0A645JLK2"/>
<protein>
    <submittedName>
        <fullName evidence="1">Uncharacterized protein</fullName>
    </submittedName>
</protein>
<proteinExistence type="predicted"/>
<gene>
    <name evidence="1" type="ORF">SDC9_212320</name>
</gene>
<reference evidence="1" key="1">
    <citation type="submission" date="2019-08" db="EMBL/GenBank/DDBJ databases">
        <authorList>
            <person name="Kucharzyk K."/>
            <person name="Murdoch R.W."/>
            <person name="Higgins S."/>
            <person name="Loffler F."/>
        </authorList>
    </citation>
    <scope>NUCLEOTIDE SEQUENCE</scope>
</reference>
<evidence type="ECO:0000313" key="1">
    <source>
        <dbReference type="EMBL" id="MPN64545.1"/>
    </source>
</evidence>
<organism evidence="1">
    <name type="scientific">bioreactor metagenome</name>
    <dbReference type="NCBI Taxonomy" id="1076179"/>
    <lineage>
        <taxon>unclassified sequences</taxon>
        <taxon>metagenomes</taxon>
        <taxon>ecological metagenomes</taxon>
    </lineage>
</organism>
<comment type="caution">
    <text evidence="1">The sequence shown here is derived from an EMBL/GenBank/DDBJ whole genome shotgun (WGS) entry which is preliminary data.</text>
</comment>
<dbReference type="EMBL" id="VSSQ01145586">
    <property type="protein sequence ID" value="MPN64545.1"/>
    <property type="molecule type" value="Genomic_DNA"/>
</dbReference>
<sequence length="118" mass="13823">MAELGYRVYLERICLRVPDYDGQRKECIDADLPHPVLLIEVLNIGYHVLQLAGRDLCCHSHRHGLPYLLQGRTYVHTVSLALHQKSAQERLVIRLRLTFDRFIDHVVEYAYPFLRRVG</sequence>